<dbReference type="KEGG" id="dpp:DICPUDRAFT_41765"/>
<dbReference type="RefSeq" id="XP_003293257.1">
    <property type="nucleotide sequence ID" value="XM_003293209.1"/>
</dbReference>
<keyword evidence="5" id="KW-1185">Reference proteome</keyword>
<protein>
    <recommendedName>
        <fullName evidence="6">Glycerate kinase</fullName>
    </recommendedName>
</protein>
<dbReference type="AlphaFoldDB" id="F1A0R0"/>
<dbReference type="eggNOG" id="ENOG502RZ8D">
    <property type="taxonomic scope" value="Eukaryota"/>
</dbReference>
<dbReference type="GO" id="GO:0008887">
    <property type="term" value="F:glycerate kinase activity"/>
    <property type="evidence" value="ECO:0007669"/>
    <property type="project" value="InterPro"/>
</dbReference>
<dbReference type="GeneID" id="10510950"/>
<keyword evidence="2" id="KW-0808">Transferase</keyword>
<evidence type="ECO:0000256" key="1">
    <source>
        <dbReference type="ARBA" id="ARBA00006284"/>
    </source>
</evidence>
<sequence length="396" mass="43744">MKKVLISFDSFKDCIGSFQLGTIVDQCLKEFYDENKIANIEGNEILRISDGGEGLLECLQYSLNLDIKQFNADDGIIGPLGTVLESCRYAYHREENYAVIEMAEASGIQLVPVKKRTPFLTTTYGTGQLILDAIKSGFKKIYIGAGGSATNDAGLGALQALKTINVKINHDEHYYKPILFGKDITNITSIDVNQEFVYSDIEFYFLSDVKNPMVGPNGAVYSFAGQKGASENDKIILEQGMVNVSKLYPIDISTIEGTGAAGGLASGFMSIFNQHCKIINGMSFVCNSYHLEERLENGEFSLMITGEGCFDDTTLSGKVVSRMMSICQQHNIPLLIICGMKSISNPNYQTFNPETCKIFDLVSQFGSNESLNNTKHCINQLFVKNQNLINFLKKIL</sequence>
<accession>F1A0R0</accession>
<reference evidence="5" key="1">
    <citation type="journal article" date="2011" name="Genome Biol.">
        <title>Comparative genomics of the social amoebae Dictyostelium discoideum and Dictyostelium purpureum.</title>
        <authorList>
            <consortium name="US DOE Joint Genome Institute (JGI-PGF)"/>
            <person name="Sucgang R."/>
            <person name="Kuo A."/>
            <person name="Tian X."/>
            <person name="Salerno W."/>
            <person name="Parikh A."/>
            <person name="Feasley C.L."/>
            <person name="Dalin E."/>
            <person name="Tu H."/>
            <person name="Huang E."/>
            <person name="Barry K."/>
            <person name="Lindquist E."/>
            <person name="Shapiro H."/>
            <person name="Bruce D."/>
            <person name="Schmutz J."/>
            <person name="Salamov A."/>
            <person name="Fey P."/>
            <person name="Gaudet P."/>
            <person name="Anjard C."/>
            <person name="Babu M.M."/>
            <person name="Basu S."/>
            <person name="Bushmanova Y."/>
            <person name="van der Wel H."/>
            <person name="Katoh-Kurasawa M."/>
            <person name="Dinh C."/>
            <person name="Coutinho P.M."/>
            <person name="Saito T."/>
            <person name="Elias M."/>
            <person name="Schaap P."/>
            <person name="Kay R.R."/>
            <person name="Henrissat B."/>
            <person name="Eichinger L."/>
            <person name="Rivero F."/>
            <person name="Putnam N.H."/>
            <person name="West C.M."/>
            <person name="Loomis W.F."/>
            <person name="Chisholm R.L."/>
            <person name="Shaulsky G."/>
            <person name="Strassmann J.E."/>
            <person name="Queller D.C."/>
            <person name="Kuspa A."/>
            <person name="Grigoriev I.V."/>
        </authorList>
    </citation>
    <scope>NUCLEOTIDE SEQUENCE [LARGE SCALE GENOMIC DNA]</scope>
    <source>
        <strain evidence="5">QSDP1</strain>
    </source>
</reference>
<dbReference type="InParanoid" id="F1A0R0"/>
<dbReference type="EMBL" id="GL871347">
    <property type="protein sequence ID" value="EGC30221.1"/>
    <property type="molecule type" value="Genomic_DNA"/>
</dbReference>
<dbReference type="InterPro" id="IPR004381">
    <property type="entry name" value="Glycerate_kinase"/>
</dbReference>
<dbReference type="Pfam" id="PF02595">
    <property type="entry name" value="Gly_kinase"/>
    <property type="match status" value="1"/>
</dbReference>
<dbReference type="SUPFAM" id="SSF110738">
    <property type="entry name" value="Glycerate kinase I"/>
    <property type="match status" value="1"/>
</dbReference>
<evidence type="ECO:0008006" key="6">
    <source>
        <dbReference type="Google" id="ProtNLM"/>
    </source>
</evidence>
<dbReference type="InterPro" id="IPR036129">
    <property type="entry name" value="Glycerate_kinase_sf"/>
</dbReference>
<evidence type="ECO:0000256" key="3">
    <source>
        <dbReference type="ARBA" id="ARBA00022777"/>
    </source>
</evidence>
<comment type="similarity">
    <text evidence="1">Belongs to the glycerate kinase type-1 family.</text>
</comment>
<gene>
    <name evidence="4" type="ORF">DICPUDRAFT_41765</name>
</gene>
<evidence type="ECO:0000256" key="2">
    <source>
        <dbReference type="ARBA" id="ARBA00022679"/>
    </source>
</evidence>
<proteinExistence type="inferred from homology"/>
<dbReference type="VEuPathDB" id="AmoebaDB:DICPUDRAFT_41765"/>
<dbReference type="OrthoDB" id="10262596at2759"/>
<dbReference type="InterPro" id="IPR018197">
    <property type="entry name" value="Glycerate_kinase_RE-like"/>
</dbReference>
<evidence type="ECO:0000313" key="4">
    <source>
        <dbReference type="EMBL" id="EGC30221.1"/>
    </source>
</evidence>
<dbReference type="Gene3D" id="3.40.50.10350">
    <property type="entry name" value="Glycerate kinase, domain 1"/>
    <property type="match status" value="1"/>
</dbReference>
<dbReference type="Gene3D" id="3.90.1510.10">
    <property type="entry name" value="Glycerate kinase, domain 2"/>
    <property type="match status" value="1"/>
</dbReference>
<dbReference type="PIRSF" id="PIRSF006078">
    <property type="entry name" value="GlxK"/>
    <property type="match status" value="1"/>
</dbReference>
<dbReference type="GO" id="GO:0031388">
    <property type="term" value="P:organic acid phosphorylation"/>
    <property type="evidence" value="ECO:0007669"/>
    <property type="project" value="InterPro"/>
</dbReference>
<dbReference type="GO" id="GO:0043798">
    <property type="term" value="F:glycerate 2-kinase activity"/>
    <property type="evidence" value="ECO:0000318"/>
    <property type="project" value="GO_Central"/>
</dbReference>
<organism evidence="4 5">
    <name type="scientific">Dictyostelium purpureum</name>
    <name type="common">Slime mold</name>
    <dbReference type="NCBI Taxonomy" id="5786"/>
    <lineage>
        <taxon>Eukaryota</taxon>
        <taxon>Amoebozoa</taxon>
        <taxon>Evosea</taxon>
        <taxon>Eumycetozoa</taxon>
        <taxon>Dictyostelia</taxon>
        <taxon>Dictyosteliales</taxon>
        <taxon>Dictyosteliaceae</taxon>
        <taxon>Dictyostelium</taxon>
    </lineage>
</organism>
<dbReference type="PANTHER" id="PTHR21599:SF0">
    <property type="entry name" value="GLYCERATE KINASE"/>
    <property type="match status" value="1"/>
</dbReference>
<name>F1A0R0_DICPU</name>
<dbReference type="STRING" id="5786.F1A0R0"/>
<dbReference type="OMA" id="MRVLVCP"/>
<dbReference type="Proteomes" id="UP000001064">
    <property type="component" value="Unassembled WGS sequence"/>
</dbReference>
<evidence type="ECO:0000313" key="5">
    <source>
        <dbReference type="Proteomes" id="UP000001064"/>
    </source>
</evidence>
<dbReference type="PANTHER" id="PTHR21599">
    <property type="entry name" value="GLYCERATE KINASE"/>
    <property type="match status" value="1"/>
</dbReference>
<dbReference type="InterPro" id="IPR018193">
    <property type="entry name" value="Glyc_kinase_flavodox-like_fold"/>
</dbReference>
<dbReference type="NCBIfam" id="TIGR00045">
    <property type="entry name" value="glycerate kinase"/>
    <property type="match status" value="1"/>
</dbReference>
<keyword evidence="3" id="KW-0418">Kinase</keyword>